<dbReference type="InterPro" id="IPR020557">
    <property type="entry name" value="Fumarate_lyase_CS"/>
</dbReference>
<keyword evidence="5" id="KW-1185">Reference proteome</keyword>
<sequence>MTDPFWPGDHRAGDLFSGAAFLRAMVSVETTWLAALVEAQVAPMEAETDLSGFIGSADVEPLAAGAEDSGNPVTGLVKLLRTRTGDPVAQWLHRGLTSQDVLDTALILCLRDALAHIRTELDRQIGVLTELTARYRLTPMLARTLTQPALPSTVGAKTASWLTGVLDAADVLAAVPVLPVQVGGAAGTLAASTELTGSPDRAVALSETFARRLGLTPATPWHSTRSIVTRTGDALVTCCDAWGHIAADTATGSRREIGEFAEGNGGGSSTMPHKDNPVLSVLIRRTAITAPHLAAILHSASAASVDERADGGWHAEWSALRTLTRRTVVAASHTGELLAGLGIDTERAAANLDTAGDLLGEQRTMATLTGRPAGPDYTGASEHLVQAALQRAHRHLDGAV</sequence>
<dbReference type="EMBL" id="CP038798">
    <property type="protein sequence ID" value="QIV79829.1"/>
    <property type="molecule type" value="Genomic_DNA"/>
</dbReference>
<accession>A0A6H0S024</accession>
<dbReference type="PROSITE" id="PS00163">
    <property type="entry name" value="FUMARATE_LYASES"/>
    <property type="match status" value="1"/>
</dbReference>
<dbReference type="NCBIfam" id="TIGR02426">
    <property type="entry name" value="protocat_pcaB"/>
    <property type="match status" value="1"/>
</dbReference>
<dbReference type="PRINTS" id="PR00149">
    <property type="entry name" value="FUMRATELYASE"/>
</dbReference>
<geneLocation type="plasmid" evidence="4 5">
    <name>unnamed2</name>
</geneLocation>
<protein>
    <submittedName>
        <fullName evidence="4">3-carboxy-cis,cis-muconate cycloisomerase</fullName>
        <ecNumber evidence="4">5.5.1.2</ecNumber>
    </submittedName>
</protein>
<organism evidence="4 5">
    <name type="scientific">Mycolicibacterium frederiksbergense</name>
    <dbReference type="NCBI Taxonomy" id="117567"/>
    <lineage>
        <taxon>Bacteria</taxon>
        <taxon>Bacillati</taxon>
        <taxon>Actinomycetota</taxon>
        <taxon>Actinomycetes</taxon>
        <taxon>Mycobacteriales</taxon>
        <taxon>Mycobacteriaceae</taxon>
        <taxon>Mycolicibacterium</taxon>
    </lineage>
</organism>
<keyword evidence="4" id="KW-0614">Plasmid</keyword>
<dbReference type="InterPro" id="IPR008948">
    <property type="entry name" value="L-Aspartase-like"/>
</dbReference>
<dbReference type="InterPro" id="IPR022761">
    <property type="entry name" value="Fumarate_lyase_N"/>
</dbReference>
<dbReference type="GO" id="GO:0016829">
    <property type="term" value="F:lyase activity"/>
    <property type="evidence" value="ECO:0007669"/>
    <property type="project" value="UniProtKB-KW"/>
</dbReference>
<dbReference type="Pfam" id="PF00206">
    <property type="entry name" value="Lyase_1"/>
    <property type="match status" value="1"/>
</dbReference>
<dbReference type="GO" id="GO:0019619">
    <property type="term" value="P:3,4-dihydroxybenzoate catabolic process"/>
    <property type="evidence" value="ECO:0007669"/>
    <property type="project" value="InterPro"/>
</dbReference>
<dbReference type="EC" id="5.5.1.2" evidence="4"/>
<reference evidence="4 5" key="1">
    <citation type="submission" date="2019-04" db="EMBL/GenBank/DDBJ databases">
        <title>Draft, Whole-Genome Sequence of the Anthracene-degrading Mycobacterium frederiksbergense LB501T, Isolated from a Polycyclic Aromatic Hydrocarbon (PAH)-Contaminated Soil.</title>
        <authorList>
            <person name="Augelletti F."/>
        </authorList>
    </citation>
    <scope>NUCLEOTIDE SEQUENCE [LARGE SCALE GENOMIC DNA]</scope>
    <source>
        <strain evidence="4 5">LB 501T</strain>
        <plasmid evidence="4 5">unnamed2</plasmid>
    </source>
</reference>
<proteinExistence type="inferred from homology"/>
<keyword evidence="1" id="KW-0456">Lyase</keyword>
<evidence type="ECO:0000256" key="1">
    <source>
        <dbReference type="ARBA" id="ARBA00023239"/>
    </source>
</evidence>
<gene>
    <name evidence="4" type="primary">pcaB</name>
    <name evidence="4" type="ORF">EXE63_02040</name>
</gene>
<dbReference type="SUPFAM" id="SSF48557">
    <property type="entry name" value="L-aspartase-like"/>
    <property type="match status" value="1"/>
</dbReference>
<dbReference type="KEGG" id="mfre:EXE63_02040"/>
<evidence type="ECO:0000313" key="4">
    <source>
        <dbReference type="EMBL" id="QIV79829.1"/>
    </source>
</evidence>
<dbReference type="Gene3D" id="1.20.200.10">
    <property type="entry name" value="Fumarase/aspartase (Central domain)"/>
    <property type="match status" value="1"/>
</dbReference>
<dbReference type="GO" id="GO:0047472">
    <property type="term" value="F:3-carboxy-cis,cis-muconate cycloisomerase activity"/>
    <property type="evidence" value="ECO:0007669"/>
    <property type="project" value="UniProtKB-EC"/>
</dbReference>
<evidence type="ECO:0000313" key="5">
    <source>
        <dbReference type="Proteomes" id="UP000501849"/>
    </source>
</evidence>
<dbReference type="InterPro" id="IPR012789">
    <property type="entry name" value="Protocat_PcaB-like"/>
</dbReference>
<name>A0A6H0S024_9MYCO</name>
<dbReference type="AlphaFoldDB" id="A0A6H0S024"/>
<comment type="similarity">
    <text evidence="2">Belongs to the class-II fumarase/aspartase family.</text>
</comment>
<dbReference type="InterPro" id="IPR000362">
    <property type="entry name" value="Fumarate_lyase_fam"/>
</dbReference>
<dbReference type="RefSeq" id="WP_168140571.1">
    <property type="nucleotide sequence ID" value="NZ_CP038798.1"/>
</dbReference>
<evidence type="ECO:0000259" key="3">
    <source>
        <dbReference type="Pfam" id="PF00206"/>
    </source>
</evidence>
<dbReference type="PANTHER" id="PTHR43172:SF2">
    <property type="entry name" value="ADENYLOSUCCINATE LYASE C-TERMINAL DOMAIN-CONTAINING PROTEIN"/>
    <property type="match status" value="1"/>
</dbReference>
<evidence type="ECO:0000256" key="2">
    <source>
        <dbReference type="ARBA" id="ARBA00034772"/>
    </source>
</evidence>
<dbReference type="PANTHER" id="PTHR43172">
    <property type="entry name" value="ADENYLOSUCCINATE LYASE"/>
    <property type="match status" value="1"/>
</dbReference>
<dbReference type="Proteomes" id="UP000501849">
    <property type="component" value="Plasmid unnamed2"/>
</dbReference>
<feature type="domain" description="Fumarate lyase N-terminal" evidence="3">
    <location>
        <begin position="58"/>
        <end position="287"/>
    </location>
</feature>
<keyword evidence="4" id="KW-0413">Isomerase</keyword>